<accession>A0A517P0H3</accession>
<reference evidence="5 6" key="1">
    <citation type="submission" date="2019-02" db="EMBL/GenBank/DDBJ databases">
        <title>Deep-cultivation of Planctomycetes and their phenomic and genomic characterization uncovers novel biology.</title>
        <authorList>
            <person name="Wiegand S."/>
            <person name="Jogler M."/>
            <person name="Boedeker C."/>
            <person name="Pinto D."/>
            <person name="Vollmers J."/>
            <person name="Rivas-Marin E."/>
            <person name="Kohn T."/>
            <person name="Peeters S.H."/>
            <person name="Heuer A."/>
            <person name="Rast P."/>
            <person name="Oberbeckmann S."/>
            <person name="Bunk B."/>
            <person name="Jeske O."/>
            <person name="Meyerdierks A."/>
            <person name="Storesund J.E."/>
            <person name="Kallscheuer N."/>
            <person name="Luecker S."/>
            <person name="Lage O.M."/>
            <person name="Pohl T."/>
            <person name="Merkel B.J."/>
            <person name="Hornburger P."/>
            <person name="Mueller R.-W."/>
            <person name="Bruemmer F."/>
            <person name="Labrenz M."/>
            <person name="Spormann A.M."/>
            <person name="Op den Camp H."/>
            <person name="Overmann J."/>
            <person name="Amann R."/>
            <person name="Jetten M.S.M."/>
            <person name="Mascher T."/>
            <person name="Medema M.H."/>
            <person name="Devos D.P."/>
            <person name="Kaster A.-K."/>
            <person name="Ovreas L."/>
            <person name="Rohde M."/>
            <person name="Galperin M.Y."/>
            <person name="Jogler C."/>
        </authorList>
    </citation>
    <scope>NUCLEOTIDE SEQUENCE [LARGE SCALE GENOMIC DNA]</scope>
    <source>
        <strain evidence="5 6">K23_9</strain>
    </source>
</reference>
<dbReference type="PANTHER" id="PTHR44591">
    <property type="entry name" value="STRESS RESPONSE REGULATOR PROTEIN 1"/>
    <property type="match status" value="1"/>
</dbReference>
<evidence type="ECO:0000256" key="3">
    <source>
        <dbReference type="SAM" id="MobiDB-lite"/>
    </source>
</evidence>
<feature type="domain" description="Response regulatory" evidence="4">
    <location>
        <begin position="32"/>
        <end position="149"/>
    </location>
</feature>
<sequence length="173" mass="18422">MKKFDSGHADSAAASSKSSAAVSKAEPRKSASIIVVDPNPLSLIATAGVMDYQGYGVICARTGQAAIDAFSMGHQDLVLWDVGDDAADALSHLEMMRQKTGYEDLPAVLVAESQWAGLEKKAEAMAAPTRCLFKPIDPNSLIAVVHQVLFMPSLVKAHRKRGSRPSQSGWVSL</sequence>
<protein>
    <submittedName>
        <fullName evidence="5">Acetoacetate metabolism regulatory protein AtoC</fullName>
    </submittedName>
</protein>
<evidence type="ECO:0000259" key="4">
    <source>
        <dbReference type="PROSITE" id="PS50110"/>
    </source>
</evidence>
<keyword evidence="6" id="KW-1185">Reference proteome</keyword>
<dbReference type="EMBL" id="CP036526">
    <property type="protein sequence ID" value="QDT12871.1"/>
    <property type="molecule type" value="Genomic_DNA"/>
</dbReference>
<dbReference type="PROSITE" id="PS50110">
    <property type="entry name" value="RESPONSE_REGULATORY"/>
    <property type="match status" value="1"/>
</dbReference>
<dbReference type="InterPro" id="IPR050595">
    <property type="entry name" value="Bact_response_regulator"/>
</dbReference>
<proteinExistence type="predicted"/>
<dbReference type="GO" id="GO:0000160">
    <property type="term" value="P:phosphorelay signal transduction system"/>
    <property type="evidence" value="ECO:0007669"/>
    <property type="project" value="InterPro"/>
</dbReference>
<dbReference type="SUPFAM" id="SSF52172">
    <property type="entry name" value="CheY-like"/>
    <property type="match status" value="1"/>
</dbReference>
<dbReference type="AlphaFoldDB" id="A0A517P0H3"/>
<feature type="modified residue" description="4-aspartylphosphate" evidence="2">
    <location>
        <position position="81"/>
    </location>
</feature>
<dbReference type="InterPro" id="IPR011006">
    <property type="entry name" value="CheY-like_superfamily"/>
</dbReference>
<gene>
    <name evidence="5" type="ORF">K239x_48830</name>
</gene>
<evidence type="ECO:0000313" key="6">
    <source>
        <dbReference type="Proteomes" id="UP000319817"/>
    </source>
</evidence>
<evidence type="ECO:0000256" key="1">
    <source>
        <dbReference type="ARBA" id="ARBA00022553"/>
    </source>
</evidence>
<dbReference type="OrthoDB" id="280573at2"/>
<dbReference type="PANTHER" id="PTHR44591:SF3">
    <property type="entry name" value="RESPONSE REGULATORY DOMAIN-CONTAINING PROTEIN"/>
    <property type="match status" value="1"/>
</dbReference>
<keyword evidence="1 2" id="KW-0597">Phosphoprotein</keyword>
<feature type="compositionally biased region" description="Low complexity" evidence="3">
    <location>
        <begin position="11"/>
        <end position="21"/>
    </location>
</feature>
<dbReference type="InterPro" id="IPR001789">
    <property type="entry name" value="Sig_transdc_resp-reg_receiver"/>
</dbReference>
<organism evidence="5 6">
    <name type="scientific">Stieleria marina</name>
    <dbReference type="NCBI Taxonomy" id="1930275"/>
    <lineage>
        <taxon>Bacteria</taxon>
        <taxon>Pseudomonadati</taxon>
        <taxon>Planctomycetota</taxon>
        <taxon>Planctomycetia</taxon>
        <taxon>Pirellulales</taxon>
        <taxon>Pirellulaceae</taxon>
        <taxon>Stieleria</taxon>
    </lineage>
</organism>
<evidence type="ECO:0000313" key="5">
    <source>
        <dbReference type="EMBL" id="QDT12871.1"/>
    </source>
</evidence>
<name>A0A517P0H3_9BACT</name>
<dbReference type="Proteomes" id="UP000319817">
    <property type="component" value="Chromosome"/>
</dbReference>
<dbReference type="RefSeq" id="WP_145420702.1">
    <property type="nucleotide sequence ID" value="NZ_CP036526.1"/>
</dbReference>
<dbReference type="Gene3D" id="3.40.50.2300">
    <property type="match status" value="1"/>
</dbReference>
<feature type="region of interest" description="Disordered" evidence="3">
    <location>
        <begin position="1"/>
        <end position="21"/>
    </location>
</feature>
<evidence type="ECO:0000256" key="2">
    <source>
        <dbReference type="PROSITE-ProRule" id="PRU00169"/>
    </source>
</evidence>